<dbReference type="EMBL" id="JBHMQU010000015">
    <property type="protein sequence ID" value="MFC0811277.1"/>
    <property type="molecule type" value="Genomic_DNA"/>
</dbReference>
<organism evidence="2 3">
    <name type="scientific">Paracoccus panacisoli</name>
    <dbReference type="NCBI Taxonomy" id="1510163"/>
    <lineage>
        <taxon>Bacteria</taxon>
        <taxon>Pseudomonadati</taxon>
        <taxon>Pseudomonadota</taxon>
        <taxon>Alphaproteobacteria</taxon>
        <taxon>Rhodobacterales</taxon>
        <taxon>Paracoccaceae</taxon>
        <taxon>Paracoccus</taxon>
    </lineage>
</organism>
<dbReference type="GO" id="GO:0016746">
    <property type="term" value="F:acyltransferase activity"/>
    <property type="evidence" value="ECO:0007669"/>
    <property type="project" value="UniProtKB-KW"/>
</dbReference>
<reference evidence="2 3" key="1">
    <citation type="submission" date="2024-09" db="EMBL/GenBank/DDBJ databases">
        <authorList>
            <person name="Sun Q."/>
            <person name="Mori K."/>
        </authorList>
    </citation>
    <scope>NUCLEOTIDE SEQUENCE [LARGE SCALE GENOMIC DNA]</scope>
    <source>
        <strain evidence="2 3">KCTC 42086</strain>
    </source>
</reference>
<evidence type="ECO:0000313" key="3">
    <source>
        <dbReference type="Proteomes" id="UP001589920"/>
    </source>
</evidence>
<comment type="similarity">
    <text evidence="1">Belongs to the transferase hexapeptide repeat family.</text>
</comment>
<dbReference type="InterPro" id="IPR050179">
    <property type="entry name" value="Trans_hexapeptide_repeat"/>
</dbReference>
<dbReference type="PANTHER" id="PTHR43300">
    <property type="entry name" value="ACETYLTRANSFERASE"/>
    <property type="match status" value="1"/>
</dbReference>
<dbReference type="CDD" id="cd03349">
    <property type="entry name" value="LbH_XAT"/>
    <property type="match status" value="1"/>
</dbReference>
<dbReference type="SUPFAM" id="SSF51161">
    <property type="entry name" value="Trimeric LpxA-like enzymes"/>
    <property type="match status" value="1"/>
</dbReference>
<dbReference type="Proteomes" id="UP001589920">
    <property type="component" value="Unassembled WGS sequence"/>
</dbReference>
<evidence type="ECO:0000313" key="2">
    <source>
        <dbReference type="EMBL" id="MFC0811277.1"/>
    </source>
</evidence>
<sequence length="247" mass="27088">MANQDWIVTDARRAGESGLIAWPQLRNGARLEHAQAAFERFGQHPGGRLMPLGAYSYSHSWFPCTRIGRYCSIAENVRVMGDNHPHDWVSTSPRFYAPRTRARCRMPEPQAPLRFAGRGSAPVTIGHDVWIGQDVLMKGGIHVGDGAVIAAGAVVTRDVPPYAIVGGVPARVIRPRLDPEVSRRLAALAWWEAEHASIIDLPFDRPEAFVAEAEAARAGWQTKPYDYRPLARHLKDGTITGVDAAGA</sequence>
<proteinExistence type="inferred from homology"/>
<gene>
    <name evidence="2" type="ORF">ACFHYO_03995</name>
</gene>
<keyword evidence="2" id="KW-0808">Transferase</keyword>
<dbReference type="InterPro" id="IPR001451">
    <property type="entry name" value="Hexapep"/>
</dbReference>
<keyword evidence="2" id="KW-0012">Acyltransferase</keyword>
<name>A0ABV6T3S9_9RHOB</name>
<dbReference type="InterPro" id="IPR011004">
    <property type="entry name" value="Trimer_LpxA-like_sf"/>
</dbReference>
<dbReference type="EC" id="2.3.1.-" evidence="2"/>
<accession>A0ABV6T3S9</accession>
<dbReference type="Pfam" id="PF14602">
    <property type="entry name" value="Hexapep_2"/>
    <property type="match status" value="1"/>
</dbReference>
<protein>
    <submittedName>
        <fullName evidence="2">CatB-related O-acetyltransferase</fullName>
        <ecNumber evidence="2">2.3.1.-</ecNumber>
    </submittedName>
</protein>
<dbReference type="Gene3D" id="2.160.10.10">
    <property type="entry name" value="Hexapeptide repeat proteins"/>
    <property type="match status" value="1"/>
</dbReference>
<dbReference type="PANTHER" id="PTHR43300:SF11">
    <property type="entry name" value="ACETYLTRANSFERASE RV3034C-RELATED"/>
    <property type="match status" value="1"/>
</dbReference>
<keyword evidence="3" id="KW-1185">Reference proteome</keyword>
<dbReference type="RefSeq" id="WP_394318535.1">
    <property type="nucleotide sequence ID" value="NZ_JBHMQU010000015.1"/>
</dbReference>
<evidence type="ECO:0000256" key="1">
    <source>
        <dbReference type="ARBA" id="ARBA00007274"/>
    </source>
</evidence>
<comment type="caution">
    <text evidence="2">The sequence shown here is derived from an EMBL/GenBank/DDBJ whole genome shotgun (WGS) entry which is preliminary data.</text>
</comment>